<proteinExistence type="predicted"/>
<dbReference type="Proteomes" id="UP001597018">
    <property type="component" value="Unassembled WGS sequence"/>
</dbReference>
<accession>A0ABW3FIN0</accession>
<feature type="compositionally biased region" description="Low complexity" evidence="1">
    <location>
        <begin position="332"/>
        <end position="363"/>
    </location>
</feature>
<feature type="region of interest" description="Disordered" evidence="1">
    <location>
        <begin position="304"/>
        <end position="479"/>
    </location>
</feature>
<comment type="caution">
    <text evidence="2">The sequence shown here is derived from an EMBL/GenBank/DDBJ whole genome shotgun (WGS) entry which is preliminary data.</text>
</comment>
<gene>
    <name evidence="2" type="ORF">ACFQ16_01180</name>
</gene>
<evidence type="ECO:0000313" key="2">
    <source>
        <dbReference type="EMBL" id="MFD0918346.1"/>
    </source>
</evidence>
<reference evidence="3" key="1">
    <citation type="journal article" date="2019" name="Int. J. Syst. Evol. Microbiol.">
        <title>The Global Catalogue of Microorganisms (GCM) 10K type strain sequencing project: providing services to taxonomists for standard genome sequencing and annotation.</title>
        <authorList>
            <consortium name="The Broad Institute Genomics Platform"/>
            <consortium name="The Broad Institute Genome Sequencing Center for Infectious Disease"/>
            <person name="Wu L."/>
            <person name="Ma J."/>
        </authorList>
    </citation>
    <scope>NUCLEOTIDE SEQUENCE [LARGE SCALE GENOMIC DNA]</scope>
    <source>
        <strain evidence="3">CCUG 56401</strain>
    </source>
</reference>
<evidence type="ECO:0000256" key="1">
    <source>
        <dbReference type="SAM" id="MobiDB-lite"/>
    </source>
</evidence>
<organism evidence="2 3">
    <name type="scientific">Saccharopolyspora rosea</name>
    <dbReference type="NCBI Taxonomy" id="524884"/>
    <lineage>
        <taxon>Bacteria</taxon>
        <taxon>Bacillati</taxon>
        <taxon>Actinomycetota</taxon>
        <taxon>Actinomycetes</taxon>
        <taxon>Pseudonocardiales</taxon>
        <taxon>Pseudonocardiaceae</taxon>
        <taxon>Saccharopolyspora</taxon>
    </lineage>
</organism>
<dbReference type="EMBL" id="JBHTIW010000001">
    <property type="protein sequence ID" value="MFD0918346.1"/>
    <property type="molecule type" value="Genomic_DNA"/>
</dbReference>
<sequence>MASEGELLGQALHNAINMELQRLEAGKVFQRAFHEQMTPENHPEGPEYYQWEKDDLQKWVSTSEQSLEELRALEAKPAASWNARVDELRDWFLKYNSLEGDPYRDDLSYEKYWSSLKKYSSADTEFYAKLRSDPKWMRGAWASVEQNRRIPSARPAGIDDVTAPPPAQAPDRPGAGADAVQGAAADEPAAAGAADNLKSVAATDATAAEPAVVAVEPVATSAEPVVASDAGLVAGMWASVQVTCGNVMLRTMGLLGSCVRGVATAVGWVARLIGGWEVLITILLAAGTATFASHVWDALNAPAAPPPNPPAVQAPPVPGPGPGDNGNPNPPNNSDTNGNQNSSGGGNQNSPNGADTGGNQYSNGTGGNQNGTSGNQNSNGGSGNQNSPNGANQGGSQDSNSTGGNQGNGTGNQNSNSGGGNQTPPNTGGNENSNGSTGQQGGCSPCGGSSGKSGGGTGGDRGAGGYGSSLGHMNSTNCC</sequence>
<name>A0ABW3FIN0_9PSEU</name>
<protein>
    <submittedName>
        <fullName evidence="2">Uncharacterized protein</fullName>
    </submittedName>
</protein>
<feature type="compositionally biased region" description="Gly residues" evidence="1">
    <location>
        <begin position="438"/>
        <end position="468"/>
    </location>
</feature>
<feature type="compositionally biased region" description="Low complexity" evidence="1">
    <location>
        <begin position="370"/>
        <end position="403"/>
    </location>
</feature>
<feature type="compositionally biased region" description="Pro residues" evidence="1">
    <location>
        <begin position="304"/>
        <end position="321"/>
    </location>
</feature>
<evidence type="ECO:0000313" key="3">
    <source>
        <dbReference type="Proteomes" id="UP001597018"/>
    </source>
</evidence>
<dbReference type="RefSeq" id="WP_263250029.1">
    <property type="nucleotide sequence ID" value="NZ_BAABLT010000034.1"/>
</dbReference>
<feature type="compositionally biased region" description="Low complexity" evidence="1">
    <location>
        <begin position="174"/>
        <end position="185"/>
    </location>
</feature>
<feature type="region of interest" description="Disordered" evidence="1">
    <location>
        <begin position="151"/>
        <end position="185"/>
    </location>
</feature>
<keyword evidence="3" id="KW-1185">Reference proteome</keyword>
<feature type="compositionally biased region" description="Low complexity" evidence="1">
    <location>
        <begin position="411"/>
        <end position="437"/>
    </location>
</feature>